<gene>
    <name evidence="2" type="ORF">SAMN06265795_11313</name>
</gene>
<proteinExistence type="predicted"/>
<dbReference type="RefSeq" id="WP_143131328.1">
    <property type="nucleotide sequence ID" value="NZ_FZOT01000013.1"/>
</dbReference>
<evidence type="ECO:0000313" key="2">
    <source>
        <dbReference type="EMBL" id="SNT07013.1"/>
    </source>
</evidence>
<protein>
    <submittedName>
        <fullName evidence="2">Uncharacterized protein</fullName>
    </submittedName>
</protein>
<name>A0A239JNU7_9BURK</name>
<feature type="compositionally biased region" description="Low complexity" evidence="1">
    <location>
        <begin position="22"/>
        <end position="35"/>
    </location>
</feature>
<accession>A0A239JNU7</accession>
<organism evidence="2 3">
    <name type="scientific">Noviherbaspirillum humi</name>
    <dbReference type="NCBI Taxonomy" id="1688639"/>
    <lineage>
        <taxon>Bacteria</taxon>
        <taxon>Pseudomonadati</taxon>
        <taxon>Pseudomonadota</taxon>
        <taxon>Betaproteobacteria</taxon>
        <taxon>Burkholderiales</taxon>
        <taxon>Oxalobacteraceae</taxon>
        <taxon>Noviherbaspirillum</taxon>
    </lineage>
</organism>
<feature type="region of interest" description="Disordered" evidence="1">
    <location>
        <begin position="1"/>
        <end position="43"/>
    </location>
</feature>
<evidence type="ECO:0000313" key="3">
    <source>
        <dbReference type="Proteomes" id="UP000198284"/>
    </source>
</evidence>
<dbReference type="Proteomes" id="UP000198284">
    <property type="component" value="Unassembled WGS sequence"/>
</dbReference>
<dbReference type="EMBL" id="FZOT01000013">
    <property type="protein sequence ID" value="SNT07013.1"/>
    <property type="molecule type" value="Genomic_DNA"/>
</dbReference>
<sequence>MKATDTPALSAAVNAAGRERSGNPPGASGPSAEAPWQLRAPATGGPGWHVLPDACDPDTAWCLPDRLALARGPDGYPILSLTLLLDRQPDPAVAAIGERLLQATLALELSLPAGLPPSAHAGEQTNTIFIRNLQVELRGAGGRLLASAQAGAGARLALSAMLDRAQALDVIGALDGHAGGLSLHATLAFRALAVPSRLRLSGRWCDVHDALAALPGREPAAAVTEAELGSAYAQLVRTGALSVSTEQGGDAVAAAGEDGLFRSFAAAARVMLLDADGRLGIRPAPAFGIELAHRGGGATERSLDLACPLEQILGGALDGLDRERAVRLLAPSPGTGVREAIAPVPRRVSMREAPARRGATGSARLGRLAGGKLASASLLLANEARPLNPHRLLAHIDLDALHVPPQPSGPIIDDANGWVFADGADASFVWVQPAFELLMPDPAGDAAAGPFRFSFARAGANASGEPGIDATVRFCLRQMIGPEAQAALAARGNPASRVIDAADAAVELELPFRDAGGATRSQRFAAEVKRNGDLLDVTVTLLDAWARLCYGALSSPGFQSRPASLSVAWSHPGLVRLPPGKLPLAFGNKAALLPVAWNREAAVSRELVFDAAAATLRSPLGDYALRVPPKLSSLALGSASARPLVALPELLPQHDKRPEATFAERRFTRSQALQALYPCADFGACYVERRPEGELAIGCQDALRLGQAPWRQYEEMAALAERGCRVFRSLQQPGRFLLLPDAYRIGRHAADAGDSARRPLILLYAALDPDRPEANQVVLDMRLQPDISPASLMLLRSKLKAHAASPVLLLPTDIECGAEFDWGLASIPGMELAAALQPDGIAVSISAGLSQALLLRELLERSGIAGGASFLLPDGTRLRSALQLSLSALCGPLADGPVEITLSQRQALLRNAIERPVAVSDLLLFGGGPAPQRVPVERQLAPQESCSVALADGAPTDIACVEYGLPPAPPAALEEVRAFVEEVRTNIVFVDLVDHAGHGLQRIDVQARMAGVAGIVPVAMSGAPAVGNAAFVLPLTTYLAQRLLSYQVTVTRDDASESSGRWLEWDVEKLGALVSLTWETLGL</sequence>
<reference evidence="2 3" key="1">
    <citation type="submission" date="2017-06" db="EMBL/GenBank/DDBJ databases">
        <authorList>
            <person name="Kim H.J."/>
            <person name="Triplett B.A."/>
        </authorList>
    </citation>
    <scope>NUCLEOTIDE SEQUENCE [LARGE SCALE GENOMIC DNA]</scope>
    <source>
        <strain evidence="2 3">U15</strain>
    </source>
</reference>
<dbReference type="OrthoDB" id="8864769at2"/>
<evidence type="ECO:0000256" key="1">
    <source>
        <dbReference type="SAM" id="MobiDB-lite"/>
    </source>
</evidence>
<dbReference type="AlphaFoldDB" id="A0A239JNU7"/>
<keyword evidence="3" id="KW-1185">Reference proteome</keyword>